<feature type="region of interest" description="Disordered" evidence="5">
    <location>
        <begin position="435"/>
        <end position="472"/>
    </location>
</feature>
<dbReference type="Proteomes" id="UP001262754">
    <property type="component" value="Unassembled WGS sequence"/>
</dbReference>
<organism evidence="8 9">
    <name type="scientific">Caulobacter rhizosphaerae</name>
    <dbReference type="NCBI Taxonomy" id="2010972"/>
    <lineage>
        <taxon>Bacteria</taxon>
        <taxon>Pseudomonadati</taxon>
        <taxon>Pseudomonadota</taxon>
        <taxon>Alphaproteobacteria</taxon>
        <taxon>Caulobacterales</taxon>
        <taxon>Caulobacteraceae</taxon>
        <taxon>Caulobacter</taxon>
    </lineage>
</organism>
<gene>
    <name evidence="8" type="ORF">J2800_004148</name>
</gene>
<feature type="transmembrane region" description="Helical" evidence="6">
    <location>
        <begin position="137"/>
        <end position="155"/>
    </location>
</feature>
<keyword evidence="2 6" id="KW-0812">Transmembrane</keyword>
<feature type="transmembrane region" description="Helical" evidence="6">
    <location>
        <begin position="339"/>
        <end position="362"/>
    </location>
</feature>
<keyword evidence="3 6" id="KW-1133">Transmembrane helix</keyword>
<feature type="transmembrane region" description="Helical" evidence="6">
    <location>
        <begin position="51"/>
        <end position="70"/>
    </location>
</feature>
<dbReference type="GO" id="GO:0016874">
    <property type="term" value="F:ligase activity"/>
    <property type="evidence" value="ECO:0007669"/>
    <property type="project" value="UniProtKB-KW"/>
</dbReference>
<accession>A0ABU1N631</accession>
<dbReference type="EMBL" id="JAVDRL010000012">
    <property type="protein sequence ID" value="MDR6533386.1"/>
    <property type="molecule type" value="Genomic_DNA"/>
</dbReference>
<keyword evidence="4 6" id="KW-0472">Membrane</keyword>
<evidence type="ECO:0000256" key="6">
    <source>
        <dbReference type="SAM" id="Phobius"/>
    </source>
</evidence>
<feature type="transmembrane region" description="Helical" evidence="6">
    <location>
        <begin position="107"/>
        <end position="125"/>
    </location>
</feature>
<evidence type="ECO:0000259" key="7">
    <source>
        <dbReference type="Pfam" id="PF04932"/>
    </source>
</evidence>
<evidence type="ECO:0000313" key="9">
    <source>
        <dbReference type="Proteomes" id="UP001262754"/>
    </source>
</evidence>
<proteinExistence type="predicted"/>
<dbReference type="Pfam" id="PF04932">
    <property type="entry name" value="Wzy_C"/>
    <property type="match status" value="1"/>
</dbReference>
<evidence type="ECO:0000313" key="8">
    <source>
        <dbReference type="EMBL" id="MDR6533386.1"/>
    </source>
</evidence>
<protein>
    <submittedName>
        <fullName evidence="8">O-antigen ligase</fullName>
    </submittedName>
</protein>
<dbReference type="PANTHER" id="PTHR37422">
    <property type="entry name" value="TEICHURONIC ACID BIOSYNTHESIS PROTEIN TUAE"/>
    <property type="match status" value="1"/>
</dbReference>
<dbReference type="InterPro" id="IPR007016">
    <property type="entry name" value="O-antigen_ligase-rel_domated"/>
</dbReference>
<keyword evidence="8" id="KW-0436">Ligase</keyword>
<comment type="caution">
    <text evidence="8">The sequence shown here is derived from an EMBL/GenBank/DDBJ whole genome shotgun (WGS) entry which is preliminary data.</text>
</comment>
<dbReference type="InterPro" id="IPR051533">
    <property type="entry name" value="WaaL-like"/>
</dbReference>
<feature type="transmembrane region" description="Helical" evidence="6">
    <location>
        <begin position="77"/>
        <end position="95"/>
    </location>
</feature>
<dbReference type="RefSeq" id="WP_310034263.1">
    <property type="nucleotide sequence ID" value="NZ_JAVDRL010000012.1"/>
</dbReference>
<feature type="transmembrane region" description="Helical" evidence="6">
    <location>
        <begin position="394"/>
        <end position="412"/>
    </location>
</feature>
<evidence type="ECO:0000256" key="3">
    <source>
        <dbReference type="ARBA" id="ARBA00022989"/>
    </source>
</evidence>
<evidence type="ECO:0000256" key="1">
    <source>
        <dbReference type="ARBA" id="ARBA00004141"/>
    </source>
</evidence>
<feature type="transmembrane region" description="Helical" evidence="6">
    <location>
        <begin position="175"/>
        <end position="193"/>
    </location>
</feature>
<feature type="transmembrane region" description="Helical" evidence="6">
    <location>
        <begin position="200"/>
        <end position="215"/>
    </location>
</feature>
<dbReference type="PANTHER" id="PTHR37422:SF17">
    <property type="entry name" value="O-ANTIGEN LIGASE"/>
    <property type="match status" value="1"/>
</dbReference>
<evidence type="ECO:0000256" key="5">
    <source>
        <dbReference type="SAM" id="MobiDB-lite"/>
    </source>
</evidence>
<feature type="transmembrane region" description="Helical" evidence="6">
    <location>
        <begin position="20"/>
        <end position="39"/>
    </location>
</feature>
<comment type="subcellular location">
    <subcellularLocation>
        <location evidence="1">Membrane</location>
        <topology evidence="1">Multi-pass membrane protein</topology>
    </subcellularLocation>
</comment>
<name>A0ABU1N631_9CAUL</name>
<keyword evidence="9" id="KW-1185">Reference proteome</keyword>
<feature type="domain" description="O-antigen ligase-related" evidence="7">
    <location>
        <begin position="204"/>
        <end position="345"/>
    </location>
</feature>
<evidence type="ECO:0000256" key="2">
    <source>
        <dbReference type="ARBA" id="ARBA00022692"/>
    </source>
</evidence>
<reference evidence="8 9" key="1">
    <citation type="submission" date="2023-07" db="EMBL/GenBank/DDBJ databases">
        <title>Sorghum-associated microbial communities from plants grown in Nebraska, USA.</title>
        <authorList>
            <person name="Schachtman D."/>
        </authorList>
    </citation>
    <scope>NUCLEOTIDE SEQUENCE [LARGE SCALE GENOMIC DNA]</scope>
    <source>
        <strain evidence="8 9">DS2154</strain>
    </source>
</reference>
<feature type="transmembrane region" description="Helical" evidence="6">
    <location>
        <begin position="369"/>
        <end position="388"/>
    </location>
</feature>
<evidence type="ECO:0000256" key="4">
    <source>
        <dbReference type="ARBA" id="ARBA00023136"/>
    </source>
</evidence>
<feature type="transmembrane region" description="Helical" evidence="6">
    <location>
        <begin position="244"/>
        <end position="265"/>
    </location>
</feature>
<feature type="transmembrane region" description="Helical" evidence="6">
    <location>
        <begin position="221"/>
        <end position="237"/>
    </location>
</feature>
<sequence length="472" mass="51505">MADTQQQHDQPPDLWRKLEALACGFVLFMLSNALIGPLLDPLQAGGENIPVLRLMWLPVYALTLGLAAWRAPRLMRFWLPAVLLSLLVFWVYASASWSLNPGTTNRRAMAAAFTTLFGFYFAASFDGRRMAEIIADTFLLLAAGGLLAAVAYPKMGVQHDINAGDWRGLWYEKNQMGAMMVYGALAAMAALLAGSPRRKQMVFTIVLCAAMLLMSKSKTSLLALMIGLCGSMLLAAMRRGPATAVIVVWLGVTVAVTAAMVMWLAPELLFKALGKDPSLTGRTDIWAALLRQSAKHPLTGFGYGVFWTLDSVPANWIRKETGWLVPSAHNGWLDILAQLGWIGVGLCALVLGGPLLVALFRFRQVQDGYWATLFLAIFLMTTFSESFILERNGIVWSLACAAVTRLLGPVWADPRRRTPDMPPLDAAPALAWSLAQPEPAPQPEPEIWTPALARRPDPAPTFGKRAVSPFGA</sequence>